<evidence type="ECO:0000256" key="1">
    <source>
        <dbReference type="SAM" id="Phobius"/>
    </source>
</evidence>
<dbReference type="AlphaFoldDB" id="A0AAW4JHU4"/>
<feature type="transmembrane region" description="Helical" evidence="1">
    <location>
        <begin position="7"/>
        <end position="24"/>
    </location>
</feature>
<accession>A0AAW4JHU4</accession>
<keyword evidence="1" id="KW-0812">Transmembrane</keyword>
<keyword evidence="1" id="KW-0472">Membrane</keyword>
<dbReference type="Proteomes" id="UP000670925">
    <property type="component" value="Unassembled WGS sequence"/>
</dbReference>
<name>A0AAW4JHU4_ACIHA</name>
<reference evidence="3" key="1">
    <citation type="submission" date="2021-03" db="EMBL/GenBank/DDBJ databases">
        <title>Acinetobacter spp. whole-genome sequenced from Terengganu.</title>
        <authorList>
            <person name="Mohd Rani F."/>
        </authorList>
    </citation>
    <scope>NUCLEOTIDE SEQUENCE</scope>
    <source>
        <strain evidence="3">AC1502</strain>
    </source>
</reference>
<organism evidence="3 4">
    <name type="scientific">Acinetobacter haemolyticus</name>
    <dbReference type="NCBI Taxonomy" id="29430"/>
    <lineage>
        <taxon>Bacteria</taxon>
        <taxon>Pseudomonadati</taxon>
        <taxon>Pseudomonadota</taxon>
        <taxon>Gammaproteobacteria</taxon>
        <taxon>Moraxellales</taxon>
        <taxon>Moraxellaceae</taxon>
        <taxon>Acinetobacter</taxon>
    </lineage>
</organism>
<evidence type="ECO:0000313" key="3">
    <source>
        <dbReference type="EMBL" id="MBO3659515.1"/>
    </source>
</evidence>
<dbReference type="EMBL" id="JAGFOT010000028">
    <property type="protein sequence ID" value="MBO3659510.1"/>
    <property type="molecule type" value="Genomic_DNA"/>
</dbReference>
<proteinExistence type="predicted"/>
<evidence type="ECO:0000313" key="4">
    <source>
        <dbReference type="Proteomes" id="UP000670925"/>
    </source>
</evidence>
<feature type="transmembrane region" description="Helical" evidence="1">
    <location>
        <begin position="30"/>
        <end position="53"/>
    </location>
</feature>
<evidence type="ECO:0000313" key="2">
    <source>
        <dbReference type="EMBL" id="MBO3659510.1"/>
    </source>
</evidence>
<sequence>MKQFIGLYVIATIIYAAMLMQQTADHQGGYVPLDLLSCLLFLMQGLLWPLALLRWLF</sequence>
<dbReference type="RefSeq" id="WP_171503417.1">
    <property type="nucleotide sequence ID" value="NZ_CP031998.1"/>
</dbReference>
<protein>
    <submittedName>
        <fullName evidence="3">Uncharacterized protein</fullName>
    </submittedName>
</protein>
<keyword evidence="1" id="KW-1133">Transmembrane helix</keyword>
<comment type="caution">
    <text evidence="3">The sequence shown here is derived from an EMBL/GenBank/DDBJ whole genome shotgun (WGS) entry which is preliminary data.</text>
</comment>
<dbReference type="EMBL" id="JAGFOT010000029">
    <property type="protein sequence ID" value="MBO3659515.1"/>
    <property type="molecule type" value="Genomic_DNA"/>
</dbReference>
<gene>
    <name evidence="2" type="ORF">J5N55_15685</name>
    <name evidence="3" type="ORF">J5N55_15710</name>
</gene>